<keyword evidence="5" id="KW-1185">Reference proteome</keyword>
<dbReference type="PANTHER" id="PTHR45629">
    <property type="entry name" value="SNF2/RAD54 FAMILY MEMBER"/>
    <property type="match status" value="1"/>
</dbReference>
<evidence type="ECO:0000313" key="6">
    <source>
        <dbReference type="RefSeq" id="XP_026190470.1"/>
    </source>
</evidence>
<dbReference type="GeneID" id="34617512"/>
<dbReference type="InterPro" id="IPR049730">
    <property type="entry name" value="SNF2/RAD54-like_C"/>
</dbReference>
<dbReference type="Gene3D" id="3.40.50.300">
    <property type="entry name" value="P-loop containing nucleotide triphosphate hydrolases"/>
    <property type="match status" value="2"/>
</dbReference>
<proteinExistence type="predicted"/>
<dbReference type="SMART" id="SM00487">
    <property type="entry name" value="DEXDc"/>
    <property type="match status" value="1"/>
</dbReference>
<dbReference type="Proteomes" id="UP000515125">
    <property type="component" value="Unplaced"/>
</dbReference>
<feature type="compositionally biased region" description="Low complexity" evidence="2">
    <location>
        <begin position="866"/>
        <end position="876"/>
    </location>
</feature>
<dbReference type="Gene3D" id="3.40.50.10810">
    <property type="entry name" value="Tandem AAA-ATPase domain"/>
    <property type="match status" value="1"/>
</dbReference>
<dbReference type="PROSITE" id="PS51192">
    <property type="entry name" value="HELICASE_ATP_BIND_1"/>
    <property type="match status" value="1"/>
</dbReference>
<dbReference type="InterPro" id="IPR001650">
    <property type="entry name" value="Helicase_C-like"/>
</dbReference>
<feature type="region of interest" description="Disordered" evidence="2">
    <location>
        <begin position="821"/>
        <end position="876"/>
    </location>
</feature>
<accession>A0A6P6RTP1</accession>
<organism evidence="5 6">
    <name type="scientific">Cyclospora cayetanensis</name>
    <dbReference type="NCBI Taxonomy" id="88456"/>
    <lineage>
        <taxon>Eukaryota</taxon>
        <taxon>Sar</taxon>
        <taxon>Alveolata</taxon>
        <taxon>Apicomplexa</taxon>
        <taxon>Conoidasida</taxon>
        <taxon>Coccidia</taxon>
        <taxon>Eucoccidiorida</taxon>
        <taxon>Eimeriorina</taxon>
        <taxon>Eimeriidae</taxon>
        <taxon>Cyclospora</taxon>
    </lineage>
</organism>
<dbReference type="CDD" id="cd18004">
    <property type="entry name" value="DEXHc_RAD54"/>
    <property type="match status" value="1"/>
</dbReference>
<dbReference type="InterPro" id="IPR000330">
    <property type="entry name" value="SNF2_N"/>
</dbReference>
<evidence type="ECO:0000256" key="1">
    <source>
        <dbReference type="ARBA" id="ARBA00022801"/>
    </source>
</evidence>
<dbReference type="CDD" id="cd18793">
    <property type="entry name" value="SF2_C_SNF"/>
    <property type="match status" value="1"/>
</dbReference>
<dbReference type="RefSeq" id="XP_026190470.1">
    <property type="nucleotide sequence ID" value="XM_026334685.1"/>
</dbReference>
<dbReference type="GO" id="GO:0007131">
    <property type="term" value="P:reciprocal meiotic recombination"/>
    <property type="evidence" value="ECO:0007669"/>
    <property type="project" value="TreeGrafter"/>
</dbReference>
<dbReference type="InterPro" id="IPR050496">
    <property type="entry name" value="SNF2_RAD54_helicase_repair"/>
</dbReference>
<feature type="domain" description="Helicase ATP-binding" evidence="3">
    <location>
        <begin position="172"/>
        <end position="370"/>
    </location>
</feature>
<evidence type="ECO:0000259" key="3">
    <source>
        <dbReference type="PROSITE" id="PS51192"/>
    </source>
</evidence>
<name>A0A6P6RTP1_9EIME</name>
<evidence type="ECO:0000259" key="4">
    <source>
        <dbReference type="PROSITE" id="PS51194"/>
    </source>
</evidence>
<gene>
    <name evidence="6" type="primary">LOC34617512</name>
</gene>
<dbReference type="SUPFAM" id="SSF52540">
    <property type="entry name" value="P-loop containing nucleoside triphosphate hydrolases"/>
    <property type="match status" value="2"/>
</dbReference>
<dbReference type="InterPro" id="IPR027417">
    <property type="entry name" value="P-loop_NTPase"/>
</dbReference>
<dbReference type="Pfam" id="PF00271">
    <property type="entry name" value="Helicase_C"/>
    <property type="match status" value="1"/>
</dbReference>
<dbReference type="GO" id="GO:0016787">
    <property type="term" value="F:hydrolase activity"/>
    <property type="evidence" value="ECO:0007669"/>
    <property type="project" value="UniProtKB-KW"/>
</dbReference>
<evidence type="ECO:0000256" key="2">
    <source>
        <dbReference type="SAM" id="MobiDB-lite"/>
    </source>
</evidence>
<dbReference type="GO" id="GO:0015616">
    <property type="term" value="F:DNA translocase activity"/>
    <property type="evidence" value="ECO:0007669"/>
    <property type="project" value="TreeGrafter"/>
</dbReference>
<keyword evidence="1" id="KW-0378">Hydrolase</keyword>
<dbReference type="GO" id="GO:0005524">
    <property type="term" value="F:ATP binding"/>
    <property type="evidence" value="ECO:0007669"/>
    <property type="project" value="InterPro"/>
</dbReference>
<evidence type="ECO:0000313" key="5">
    <source>
        <dbReference type="Proteomes" id="UP000515125"/>
    </source>
</evidence>
<feature type="compositionally biased region" description="Acidic residues" evidence="2">
    <location>
        <begin position="850"/>
        <end position="865"/>
    </location>
</feature>
<dbReference type="SMART" id="SM00490">
    <property type="entry name" value="HELICc"/>
    <property type="match status" value="1"/>
</dbReference>
<dbReference type="InterPro" id="IPR014001">
    <property type="entry name" value="Helicase_ATP-bd"/>
</dbReference>
<dbReference type="GO" id="GO:0005634">
    <property type="term" value="C:nucleus"/>
    <property type="evidence" value="ECO:0007669"/>
    <property type="project" value="TreeGrafter"/>
</dbReference>
<feature type="compositionally biased region" description="Low complexity" evidence="2">
    <location>
        <begin position="839"/>
        <end position="849"/>
    </location>
</feature>
<dbReference type="OrthoDB" id="413460at2759"/>
<dbReference type="PROSITE" id="PS51194">
    <property type="entry name" value="HELICASE_CTER"/>
    <property type="match status" value="1"/>
</dbReference>
<dbReference type="GO" id="GO:0045003">
    <property type="term" value="P:double-strand break repair via synthesis-dependent strand annealing"/>
    <property type="evidence" value="ECO:0007669"/>
    <property type="project" value="TreeGrafter"/>
</dbReference>
<dbReference type="Pfam" id="PF00176">
    <property type="entry name" value="SNF2-rel_dom"/>
    <property type="match status" value="1"/>
</dbReference>
<feature type="domain" description="Helicase C-terminal" evidence="4">
    <location>
        <begin position="469"/>
        <end position="628"/>
    </location>
</feature>
<dbReference type="AlphaFoldDB" id="A0A6P6RTP1"/>
<dbReference type="InterPro" id="IPR038718">
    <property type="entry name" value="SNF2-like_sf"/>
</dbReference>
<dbReference type="PANTHER" id="PTHR45629:SF7">
    <property type="entry name" value="DNA EXCISION REPAIR PROTEIN ERCC-6-RELATED"/>
    <property type="match status" value="1"/>
</dbReference>
<feature type="compositionally biased region" description="Polar residues" evidence="2">
    <location>
        <begin position="783"/>
        <end position="807"/>
    </location>
</feature>
<dbReference type="Gene3D" id="1.20.120.850">
    <property type="entry name" value="SWI2/SNF2 ATPases, N-terminal domain"/>
    <property type="match status" value="1"/>
</dbReference>
<reference evidence="6" key="1">
    <citation type="submission" date="2025-08" db="UniProtKB">
        <authorList>
            <consortium name="RefSeq"/>
        </authorList>
    </citation>
    <scope>IDENTIFICATION</scope>
</reference>
<sequence length="876" mass="95276">MECAPACELVGREGGDGGAESSGVALCLVRAPLMPLLTVEAGASILFRPFKSPLKGHLPGCSEESLRKTLGVRLKRSSCFLTGAKQFKSPPPLTSAAASDAAPYEPLILYEPQKDGERKVEVDPMLTSTHNIQRSRGAKRSGRRELSCCLFPRWLREHQRQGVRFVFDCLMGLRDFDGYGCILADDMGLGKTLQSITVLWTLLVQGIDTAPVGGREALPPNRVGGAAHCSSVRCARGSAARRALVVCPASLVNNWAAELQKWLQGRCPCTAVADSCKDKVVSKFEGFKYDRQSRVLIASYETFRAHAHRVASVPIDLVICDEAHRLKNDKTKTAVAISQLPAKKRLLLSGTPIQNDLDEFYALVSLCNPNVVGDAYTFRRRYATPILVGREPGATEAEQELAAERLAELSSITNMFILRRTNALLAKVLPPKIIIGFEKCAELFEQLDLEGTKTRIRSIRPDVSGKMLVLARLLHAIRVNTSDKVVLISNYTQTLDLFERLCKDSGYPCVRLDGSTSIKKRHDLITKFNDPNGSAATSFAFLLSSKAGGCGVNLVGANRLVLFDPDWNPANDKQRQICKDGLSAMLVSEGENQIKDSLSTDLVKDLFQLRETRSDTHDMLDCQRCKPGKDGELLGMVPQLVEGFEEDDLLTWAHHADLTTIPDTMLLKAIEAAQVDVSSREGPETNGSTGAKKPMSLEDALEYFQPVSFAMSCRVEFNKEAEEMRALNKKPKPACLYVLLFPQERDAETPLPKKKLRGDDPHGDLSKPGLAPAAGDLEKTAVAKTSSGLTDSSAENSTARLTNSSASSMDLQNIHVSRAAVPSSTAVSHGERIQVVNGDTELSSGSEDTTTSEEEMSSDETEASTEGESTGDSGSE</sequence>
<feature type="region of interest" description="Disordered" evidence="2">
    <location>
        <begin position="749"/>
        <end position="807"/>
    </location>
</feature>
<protein>
    <submittedName>
        <fullName evidence="6">DNA repair and recombination protein RAD54-like</fullName>
    </submittedName>
</protein>